<reference evidence="1 2" key="1">
    <citation type="submission" date="2018-10" db="EMBL/GenBank/DDBJ databases">
        <title>Genomic Encyclopedia of Archaeal and Bacterial Type Strains, Phase II (KMG-II): from individual species to whole genera.</title>
        <authorList>
            <person name="Goeker M."/>
        </authorList>
    </citation>
    <scope>NUCLEOTIDE SEQUENCE [LARGE SCALE GENOMIC DNA]</scope>
    <source>
        <strain evidence="1 2">DSM 18602</strain>
    </source>
</reference>
<comment type="caution">
    <text evidence="1">The sequence shown here is derived from an EMBL/GenBank/DDBJ whole genome shotgun (WGS) entry which is preliminary data.</text>
</comment>
<protein>
    <submittedName>
        <fullName evidence="1">Uncharacterized protein</fullName>
    </submittedName>
</protein>
<gene>
    <name evidence="1" type="ORF">BDD43_5385</name>
</gene>
<dbReference type="RefSeq" id="WP_121201203.1">
    <property type="nucleotide sequence ID" value="NZ_RBKU01000001.1"/>
</dbReference>
<dbReference type="Proteomes" id="UP000268007">
    <property type="component" value="Unassembled WGS sequence"/>
</dbReference>
<dbReference type="EMBL" id="RBKU01000001">
    <property type="protein sequence ID" value="RKR85126.1"/>
    <property type="molecule type" value="Genomic_DNA"/>
</dbReference>
<dbReference type="OrthoDB" id="629215at2"/>
<proteinExistence type="predicted"/>
<dbReference type="AlphaFoldDB" id="A0A495J810"/>
<evidence type="ECO:0000313" key="2">
    <source>
        <dbReference type="Proteomes" id="UP000268007"/>
    </source>
</evidence>
<accession>A0A495J810</accession>
<evidence type="ECO:0000313" key="1">
    <source>
        <dbReference type="EMBL" id="RKR85126.1"/>
    </source>
</evidence>
<name>A0A495J810_9SPHI</name>
<keyword evidence="2" id="KW-1185">Reference proteome</keyword>
<sequence length="389" mass="43748">MTYLDQPRRLYFFTIILIVFTIPAFAQRVVSTNFKTSFKDSSAYSLFKDHPVIALNDTRITKATEPSIATVPEDQLTNKIDLVIKEPQERKKLLSYLKTIEVQNTTATSQAKVKFYYHMANIFARLRLYPLAMKCFLKTVPKTAKEKSRQPESVTDTDSDTVDTTEEQYLAINSKDDSLVNNHAAELKLNNPVESKAITYERIRQTFDDGKKAVAYAMLFHVKQPARGKRKIFVLNNVGHTFITLIKYNSDSTYTSVSVGFYPKKDNLLSATPLIPSTSSVFKDDSGHAWDEILGKFISKRKFEKIQGLIGQYNGIKYNLSKNNCTDFGIKAAQLAGISMKETYGTWPLGCGNNPAITGQSILEHKFSNADMANANAIFMDAFAAVTQQ</sequence>
<organism evidence="1 2">
    <name type="scientific">Mucilaginibacter gracilis</name>
    <dbReference type="NCBI Taxonomy" id="423350"/>
    <lineage>
        <taxon>Bacteria</taxon>
        <taxon>Pseudomonadati</taxon>
        <taxon>Bacteroidota</taxon>
        <taxon>Sphingobacteriia</taxon>
        <taxon>Sphingobacteriales</taxon>
        <taxon>Sphingobacteriaceae</taxon>
        <taxon>Mucilaginibacter</taxon>
    </lineage>
</organism>